<accession>A0A7Y8VQC7</accession>
<evidence type="ECO:0000313" key="2">
    <source>
        <dbReference type="Proteomes" id="UP000526307"/>
    </source>
</evidence>
<dbReference type="Pfam" id="PF12953">
    <property type="entry name" value="DUF3842"/>
    <property type="match status" value="1"/>
</dbReference>
<evidence type="ECO:0000313" key="1">
    <source>
        <dbReference type="EMBL" id="NWO22663.1"/>
    </source>
</evidence>
<protein>
    <submittedName>
        <fullName evidence="1">DUF3842 family protein</fullName>
    </submittedName>
</protein>
<dbReference type="RefSeq" id="WP_009643485.1">
    <property type="nucleotide sequence ID" value="NZ_CAJPUB010000008.1"/>
</dbReference>
<proteinExistence type="predicted"/>
<comment type="caution">
    <text evidence="1">The sequence shown here is derived from an EMBL/GenBank/DDBJ whole genome shotgun (WGS) entry which is preliminary data.</text>
</comment>
<gene>
    <name evidence="1" type="ORF">HW270_00970</name>
</gene>
<dbReference type="InterPro" id="IPR024208">
    <property type="entry name" value="DUF3842"/>
</dbReference>
<dbReference type="EMBL" id="JABXYR010000001">
    <property type="protein sequence ID" value="NWO22663.1"/>
    <property type="molecule type" value="Genomic_DNA"/>
</dbReference>
<keyword evidence="2" id="KW-1185">Reference proteome</keyword>
<reference evidence="1 2" key="1">
    <citation type="submission" date="2020-06" db="EMBL/GenBank/DDBJ databases">
        <title>Mogibacterium timidum strain W9173 genomic sequence.</title>
        <authorList>
            <person name="Wade W.G."/>
            <person name="Johnston C.D."/>
            <person name="Chen T."/>
            <person name="Dewhirst F.E."/>
        </authorList>
    </citation>
    <scope>NUCLEOTIDE SEQUENCE [LARGE SCALE GENOMIC DNA]</scope>
    <source>
        <strain evidence="1 2">W9173</strain>
    </source>
</reference>
<dbReference type="AlphaFoldDB" id="A0A7Y8VQC7"/>
<dbReference type="Proteomes" id="UP000526307">
    <property type="component" value="Unassembled WGS sequence"/>
</dbReference>
<sequence length="139" mass="14399">MDILVIDAQGGGIGRQLVTKLTERLPEAEIVAAGTNSMATNAMVKAGAKRAATGENAIGFCAARAQIITGPIGILVANAMLGEITPTIAESVGTSEAPKVLVPTAYCNVMIAGTKELPVKECIEDAVDRIVRMYSRGNN</sequence>
<organism evidence="1 2">
    <name type="scientific">Mogibacterium timidum</name>
    <dbReference type="NCBI Taxonomy" id="35519"/>
    <lineage>
        <taxon>Bacteria</taxon>
        <taxon>Bacillati</taxon>
        <taxon>Bacillota</taxon>
        <taxon>Clostridia</taxon>
        <taxon>Peptostreptococcales</taxon>
        <taxon>Anaerovoracaceae</taxon>
        <taxon>Mogibacterium</taxon>
    </lineage>
</organism>
<name>A0A7Y8VQC7_9FIRM</name>